<dbReference type="EMBL" id="MT142103">
    <property type="protein sequence ID" value="QJA74519.1"/>
    <property type="molecule type" value="Genomic_DNA"/>
</dbReference>
<organism evidence="1">
    <name type="scientific">viral metagenome</name>
    <dbReference type="NCBI Taxonomy" id="1070528"/>
    <lineage>
        <taxon>unclassified sequences</taxon>
        <taxon>metagenomes</taxon>
        <taxon>organismal metagenomes</taxon>
    </lineage>
</organism>
<evidence type="ECO:0000313" key="1">
    <source>
        <dbReference type="EMBL" id="QJA74519.1"/>
    </source>
</evidence>
<sequence length="75" mass="8131">MLVVSLDKTGMGKVLIDGRELENVTGVTITSNVGEVPKADITILDEIIFDGPVEVNIVDRTGRKINLAAYLKFSQ</sequence>
<protein>
    <submittedName>
        <fullName evidence="1">Uncharacterized protein</fullName>
    </submittedName>
</protein>
<reference evidence="1" key="1">
    <citation type="submission" date="2020-03" db="EMBL/GenBank/DDBJ databases">
        <title>The deep terrestrial virosphere.</title>
        <authorList>
            <person name="Holmfeldt K."/>
            <person name="Nilsson E."/>
            <person name="Simone D."/>
            <person name="Lopez-Fernandez M."/>
            <person name="Wu X."/>
            <person name="de Brujin I."/>
            <person name="Lundin D."/>
            <person name="Andersson A."/>
            <person name="Bertilsson S."/>
            <person name="Dopson M."/>
        </authorList>
    </citation>
    <scope>NUCLEOTIDE SEQUENCE</scope>
    <source>
        <strain evidence="1">MM415A01985</strain>
    </source>
</reference>
<proteinExistence type="predicted"/>
<gene>
    <name evidence="1" type="ORF">MM415A01985_0006</name>
</gene>
<accession>A0A6M3JWT8</accession>
<dbReference type="AlphaFoldDB" id="A0A6M3JWT8"/>
<name>A0A6M3JWT8_9ZZZZ</name>